<dbReference type="InterPro" id="IPR013154">
    <property type="entry name" value="ADH-like_N"/>
</dbReference>
<name>A0ABP8ZXB3_9MICO</name>
<evidence type="ECO:0000313" key="4">
    <source>
        <dbReference type="Proteomes" id="UP001501645"/>
    </source>
</evidence>
<proteinExistence type="predicted"/>
<dbReference type="InterPro" id="IPR011032">
    <property type="entry name" value="GroES-like_sf"/>
</dbReference>
<evidence type="ECO:0000313" key="3">
    <source>
        <dbReference type="EMBL" id="GAA4768773.1"/>
    </source>
</evidence>
<evidence type="ECO:0000256" key="1">
    <source>
        <dbReference type="ARBA" id="ARBA00022857"/>
    </source>
</evidence>
<sequence>MAKAIHYTEFGGPEVLTLAEIDAPTPGAGEVAVRVEAAGVNPIDAKLRSGLRASDPITSPRRVGSDGAGHITAVGAGVDGFRVGDPVAFSGTTGAYATDVVARAADVVLRPAGVTAAQGAALGIPAGTAYQSLRSLGVRADDVLLVHGGSGAVGQAAIQFAALAGARVIATTSDARADRVRGLGADPVAYGDGLADRVRALVPDGPTVVLDAVGTDEALATSLELLADRSRIATIVQGARAAQLGIRAFSGGSPEPLTPQQLAWRAEAVPVALALLAAGRFSVELGEELPLADAARAHELLAGGARGKIVLVP</sequence>
<dbReference type="SUPFAM" id="SSF50129">
    <property type="entry name" value="GroES-like"/>
    <property type="match status" value="1"/>
</dbReference>
<keyword evidence="4" id="KW-1185">Reference proteome</keyword>
<organism evidence="3 4">
    <name type="scientific">Microbacterium gilvum</name>
    <dbReference type="NCBI Taxonomy" id="1336204"/>
    <lineage>
        <taxon>Bacteria</taxon>
        <taxon>Bacillati</taxon>
        <taxon>Actinomycetota</taxon>
        <taxon>Actinomycetes</taxon>
        <taxon>Micrococcales</taxon>
        <taxon>Microbacteriaceae</taxon>
        <taxon>Microbacterium</taxon>
    </lineage>
</organism>
<keyword evidence="1" id="KW-0521">NADP</keyword>
<dbReference type="Pfam" id="PF00107">
    <property type="entry name" value="ADH_zinc_N"/>
    <property type="match status" value="1"/>
</dbReference>
<dbReference type="SUPFAM" id="SSF51735">
    <property type="entry name" value="NAD(P)-binding Rossmann-fold domains"/>
    <property type="match status" value="1"/>
</dbReference>
<comment type="caution">
    <text evidence="3">The sequence shown here is derived from an EMBL/GenBank/DDBJ whole genome shotgun (WGS) entry which is preliminary data.</text>
</comment>
<gene>
    <name evidence="3" type="ORF">GCM10023351_10510</name>
</gene>
<accession>A0ABP8ZXB3</accession>
<dbReference type="SMART" id="SM00829">
    <property type="entry name" value="PKS_ER"/>
    <property type="match status" value="1"/>
</dbReference>
<dbReference type="RefSeq" id="WP_345436674.1">
    <property type="nucleotide sequence ID" value="NZ_BAABKO010000001.1"/>
</dbReference>
<dbReference type="InterPro" id="IPR051603">
    <property type="entry name" value="Zinc-ADH_QOR/CCCR"/>
</dbReference>
<reference evidence="4" key="1">
    <citation type="journal article" date="2019" name="Int. J. Syst. Evol. Microbiol.">
        <title>The Global Catalogue of Microorganisms (GCM) 10K type strain sequencing project: providing services to taxonomists for standard genome sequencing and annotation.</title>
        <authorList>
            <consortium name="The Broad Institute Genomics Platform"/>
            <consortium name="The Broad Institute Genome Sequencing Center for Infectious Disease"/>
            <person name="Wu L."/>
            <person name="Ma J."/>
        </authorList>
    </citation>
    <scope>NUCLEOTIDE SEQUENCE [LARGE SCALE GENOMIC DNA]</scope>
    <source>
        <strain evidence="4">JCM 18537</strain>
    </source>
</reference>
<dbReference type="Gene3D" id="3.90.180.10">
    <property type="entry name" value="Medium-chain alcohol dehydrogenases, catalytic domain"/>
    <property type="match status" value="1"/>
</dbReference>
<evidence type="ECO:0000259" key="2">
    <source>
        <dbReference type="SMART" id="SM00829"/>
    </source>
</evidence>
<dbReference type="CDD" id="cd05289">
    <property type="entry name" value="MDR_like_2"/>
    <property type="match status" value="1"/>
</dbReference>
<dbReference type="InterPro" id="IPR020843">
    <property type="entry name" value="ER"/>
</dbReference>
<protein>
    <submittedName>
        <fullName evidence="3">NADP-dependent oxidoreductase</fullName>
    </submittedName>
</protein>
<dbReference type="EMBL" id="BAABKO010000001">
    <property type="protein sequence ID" value="GAA4768773.1"/>
    <property type="molecule type" value="Genomic_DNA"/>
</dbReference>
<dbReference type="PANTHER" id="PTHR44154">
    <property type="entry name" value="QUINONE OXIDOREDUCTASE"/>
    <property type="match status" value="1"/>
</dbReference>
<dbReference type="InterPro" id="IPR013149">
    <property type="entry name" value="ADH-like_C"/>
</dbReference>
<dbReference type="InterPro" id="IPR036291">
    <property type="entry name" value="NAD(P)-bd_dom_sf"/>
</dbReference>
<feature type="domain" description="Enoyl reductase (ER)" evidence="2">
    <location>
        <begin position="11"/>
        <end position="311"/>
    </location>
</feature>
<dbReference type="Proteomes" id="UP001501645">
    <property type="component" value="Unassembled WGS sequence"/>
</dbReference>
<dbReference type="Pfam" id="PF08240">
    <property type="entry name" value="ADH_N"/>
    <property type="match status" value="1"/>
</dbReference>
<dbReference type="Gene3D" id="3.40.50.720">
    <property type="entry name" value="NAD(P)-binding Rossmann-like Domain"/>
    <property type="match status" value="1"/>
</dbReference>
<dbReference type="PANTHER" id="PTHR44154:SF1">
    <property type="entry name" value="QUINONE OXIDOREDUCTASE"/>
    <property type="match status" value="1"/>
</dbReference>